<keyword evidence="4" id="KW-1185">Reference proteome</keyword>
<dbReference type="PROSITE" id="PS00175">
    <property type="entry name" value="PG_MUTASE"/>
    <property type="match status" value="2"/>
</dbReference>
<evidence type="ECO:0000313" key="3">
    <source>
        <dbReference type="EMBL" id="QLL29459.1"/>
    </source>
</evidence>
<accession>A0A7D6EV98</accession>
<dbReference type="InterPro" id="IPR013078">
    <property type="entry name" value="His_Pase_superF_clade-1"/>
</dbReference>
<dbReference type="InterPro" id="IPR001345">
    <property type="entry name" value="PG/BPGM_mutase_AS"/>
</dbReference>
<dbReference type="KEGG" id="tsq:D3A95_11030"/>
<feature type="active site" description="Proton donor/acceptor" evidence="1">
    <location>
        <position position="331"/>
    </location>
</feature>
<dbReference type="Proteomes" id="UP000261812">
    <property type="component" value="Chromosome"/>
</dbReference>
<feature type="binding site" evidence="2">
    <location>
        <position position="306"/>
    </location>
    <ligand>
        <name>substrate</name>
    </ligand>
</feature>
<dbReference type="GO" id="GO:0016791">
    <property type="term" value="F:phosphatase activity"/>
    <property type="evidence" value="ECO:0007669"/>
    <property type="project" value="TreeGrafter"/>
</dbReference>
<name>A0A7D6EV98_9CYAN</name>
<sequence>MARWDGQGCCLSIAKEKPLSTRVIIVRHGESTFNVQERVQGHSDASSLTERGRWMAAQVGLALRDIPIRKIYTSPLKRAKETAAGIHAQLQDPELKPPHSLDLLKEIALPAWEDLPFAEVKARFPEDYRRWQEAPETLMMTITTESGQTKEFFPLLDLYDRAGMVLEALLAAHENETIVIVGHSGMNRALICTALGLGVKGYLRLQQANGGISVLNFSNGLRQPAQLEALNLTSHLNDPFPQPRFKEQTLRIFLVRHGETDWNREGRFQGQIDVPLNENGRAQAAAVAEFLKEVPFHHALSSPLLRPKDTALAILQYHPDVALELEPALAEISHGDWEGKFEPEVEAAYPGELERWRTTPALVQMPNGENLEQVRDRVVKAWEVWLKRWKTNPPTPHNVLVVAHDATNKVLLCHIVGLGIDNFWLFKQGNGSVTVIDYPLKGGLPRLQAVNITTHLGGVLDRTAAGAL</sequence>
<reference evidence="4" key="1">
    <citation type="submission" date="2018-09" db="EMBL/GenBank/DDBJ databases">
        <title>Complete genome sequence of thermophilic cyanobacteria strain Thermosynechococcus elongatus PKUAC-SCTE542.</title>
        <authorList>
            <person name="Liang Y."/>
            <person name="Tang J."/>
            <person name="Daroch M."/>
        </authorList>
    </citation>
    <scope>NUCLEOTIDE SEQUENCE [LARGE SCALE GENOMIC DNA]</scope>
    <source>
        <strain evidence="4">E542</strain>
    </source>
</reference>
<dbReference type="CDD" id="cd07067">
    <property type="entry name" value="HP_PGM_like"/>
    <property type="match status" value="2"/>
</dbReference>
<evidence type="ECO:0000256" key="2">
    <source>
        <dbReference type="PIRSR" id="PIRSR613078-2"/>
    </source>
</evidence>
<evidence type="ECO:0000256" key="1">
    <source>
        <dbReference type="PIRSR" id="PIRSR613078-1"/>
    </source>
</evidence>
<dbReference type="SUPFAM" id="SSF53254">
    <property type="entry name" value="Phosphoglycerate mutase-like"/>
    <property type="match status" value="2"/>
</dbReference>
<dbReference type="SMART" id="SM00855">
    <property type="entry name" value="PGAM"/>
    <property type="match status" value="2"/>
</dbReference>
<dbReference type="PANTHER" id="PTHR48100">
    <property type="entry name" value="BROAD-SPECIFICITY PHOSPHATASE YOR283W-RELATED"/>
    <property type="match status" value="1"/>
</dbReference>
<evidence type="ECO:0000313" key="4">
    <source>
        <dbReference type="Proteomes" id="UP000261812"/>
    </source>
</evidence>
<gene>
    <name evidence="3" type="ORF">D3A95_11030</name>
</gene>
<protein>
    <submittedName>
        <fullName evidence="3">Histidine phosphatase family protein</fullName>
    </submittedName>
</protein>
<feature type="binding site" evidence="2">
    <location>
        <begin position="256"/>
        <end position="263"/>
    </location>
    <ligand>
        <name>substrate</name>
    </ligand>
</feature>
<dbReference type="Gene3D" id="3.40.50.1240">
    <property type="entry name" value="Phosphoglycerate mutase-like"/>
    <property type="match status" value="2"/>
</dbReference>
<dbReference type="PANTHER" id="PTHR48100:SF10">
    <property type="entry name" value="2-CARBOXY-D-ARABINITOL-1-PHOSPHATASE-RELATED"/>
    <property type="match status" value="1"/>
</dbReference>
<dbReference type="InterPro" id="IPR050275">
    <property type="entry name" value="PGM_Phosphatase"/>
</dbReference>
<dbReference type="AlphaFoldDB" id="A0A7D6EV98"/>
<dbReference type="Pfam" id="PF00300">
    <property type="entry name" value="His_Phos_1"/>
    <property type="match status" value="2"/>
</dbReference>
<proteinExistence type="predicted"/>
<organism evidence="3 4">
    <name type="scientific">Thermosynechococcus sichuanensis E542</name>
    <dbReference type="NCBI Taxonomy" id="2016101"/>
    <lineage>
        <taxon>Bacteria</taxon>
        <taxon>Bacillati</taxon>
        <taxon>Cyanobacteriota</taxon>
        <taxon>Cyanophyceae</taxon>
        <taxon>Acaryochloridales</taxon>
        <taxon>Thermosynechococcaceae</taxon>
        <taxon>Thermosynechococcus</taxon>
        <taxon>Thermosynechococcus sichuanensis</taxon>
    </lineage>
</organism>
<dbReference type="InterPro" id="IPR029033">
    <property type="entry name" value="His_PPase_superfam"/>
</dbReference>
<dbReference type="RefSeq" id="WP_181495031.1">
    <property type="nucleotide sequence ID" value="NZ_CP032152.1"/>
</dbReference>
<dbReference type="EMBL" id="CP032152">
    <property type="protein sequence ID" value="QLL29459.1"/>
    <property type="molecule type" value="Genomic_DNA"/>
</dbReference>
<feature type="active site" description="Tele-phosphohistidine intermediate" evidence="1">
    <location>
        <position position="257"/>
    </location>
</feature>